<reference evidence="1 2" key="1">
    <citation type="submission" date="2019-07" db="EMBL/GenBank/DDBJ databases">
        <title>Whole genome shotgun sequence of Skermanella aerolata NBRC 106429.</title>
        <authorList>
            <person name="Hosoyama A."/>
            <person name="Uohara A."/>
            <person name="Ohji S."/>
            <person name="Ichikawa N."/>
        </authorList>
    </citation>
    <scope>NUCLEOTIDE SEQUENCE [LARGE SCALE GENOMIC DNA]</scope>
    <source>
        <strain evidence="1 2">NBRC 106429</strain>
    </source>
</reference>
<accession>A0A512E277</accession>
<evidence type="ECO:0000313" key="1">
    <source>
        <dbReference type="EMBL" id="GEO42786.1"/>
    </source>
</evidence>
<dbReference type="Proteomes" id="UP000321523">
    <property type="component" value="Unassembled WGS sequence"/>
</dbReference>
<dbReference type="EMBL" id="BJYZ01000050">
    <property type="protein sequence ID" value="GEO42786.1"/>
    <property type="molecule type" value="Genomic_DNA"/>
</dbReference>
<comment type="caution">
    <text evidence="1">The sequence shown here is derived from an EMBL/GenBank/DDBJ whole genome shotgun (WGS) entry which is preliminary data.</text>
</comment>
<dbReference type="AlphaFoldDB" id="A0A512E277"/>
<name>A0A512E277_9PROT</name>
<sequence>MVGLQAPRERLLQRKGYKFPFSACSVFTAFSELRFGLFRGAVSVRFARPLSGIRLQTTKPPAVRNANAAPPPKSFDGASLSQFDFHSRSVLRRNALPITLTELKAMAAAAMMGLSVQPKNG</sequence>
<proteinExistence type="predicted"/>
<gene>
    <name evidence="1" type="ORF">SAE02_69340</name>
</gene>
<evidence type="ECO:0000313" key="2">
    <source>
        <dbReference type="Proteomes" id="UP000321523"/>
    </source>
</evidence>
<keyword evidence="2" id="KW-1185">Reference proteome</keyword>
<protein>
    <submittedName>
        <fullName evidence="1">Uncharacterized protein</fullName>
    </submittedName>
</protein>
<organism evidence="1 2">
    <name type="scientific">Skermanella aerolata</name>
    <dbReference type="NCBI Taxonomy" id="393310"/>
    <lineage>
        <taxon>Bacteria</taxon>
        <taxon>Pseudomonadati</taxon>
        <taxon>Pseudomonadota</taxon>
        <taxon>Alphaproteobacteria</taxon>
        <taxon>Rhodospirillales</taxon>
        <taxon>Azospirillaceae</taxon>
        <taxon>Skermanella</taxon>
    </lineage>
</organism>